<accession>A0A420XN14</accession>
<organism evidence="11 12">
    <name type="scientific">Motilibacter peucedani</name>
    <dbReference type="NCBI Taxonomy" id="598650"/>
    <lineage>
        <taxon>Bacteria</taxon>
        <taxon>Bacillati</taxon>
        <taxon>Actinomycetota</taxon>
        <taxon>Actinomycetes</taxon>
        <taxon>Motilibacterales</taxon>
        <taxon>Motilibacteraceae</taxon>
        <taxon>Motilibacter</taxon>
    </lineage>
</organism>
<keyword evidence="5" id="KW-0547">Nucleotide-binding</keyword>
<dbReference type="RefSeq" id="WP_121194176.1">
    <property type="nucleotide sequence ID" value="NZ_RBWV01000013.1"/>
</dbReference>
<evidence type="ECO:0000256" key="8">
    <source>
        <dbReference type="ARBA" id="ARBA00022989"/>
    </source>
</evidence>
<evidence type="ECO:0000313" key="11">
    <source>
        <dbReference type="EMBL" id="RKS72667.1"/>
    </source>
</evidence>
<evidence type="ECO:0000313" key="12">
    <source>
        <dbReference type="Proteomes" id="UP000281955"/>
    </source>
</evidence>
<proteinExistence type="inferred from homology"/>
<evidence type="ECO:0000256" key="5">
    <source>
        <dbReference type="ARBA" id="ARBA00022741"/>
    </source>
</evidence>
<comment type="subcellular location">
    <subcellularLocation>
        <location evidence="1">Cell membrane</location>
        <topology evidence="1">Single-pass membrane protein</topology>
    </subcellularLocation>
</comment>
<dbReference type="OrthoDB" id="3847604at2"/>
<evidence type="ECO:0000256" key="2">
    <source>
        <dbReference type="ARBA" id="ARBA00008149"/>
    </source>
</evidence>
<keyword evidence="6" id="KW-0378">Hydrolase</keyword>
<evidence type="ECO:0000256" key="4">
    <source>
        <dbReference type="ARBA" id="ARBA00022692"/>
    </source>
</evidence>
<keyword evidence="9 10" id="KW-0472">Membrane</keyword>
<dbReference type="GO" id="GO:0005576">
    <property type="term" value="C:extracellular region"/>
    <property type="evidence" value="ECO:0007669"/>
    <property type="project" value="TreeGrafter"/>
</dbReference>
<dbReference type="GO" id="GO:0016787">
    <property type="term" value="F:hydrolase activity"/>
    <property type="evidence" value="ECO:0007669"/>
    <property type="project" value="UniProtKB-KW"/>
</dbReference>
<comment type="caution">
    <text evidence="11">The sequence shown here is derived from an EMBL/GenBank/DDBJ whole genome shotgun (WGS) entry which is preliminary data.</text>
</comment>
<protein>
    <submittedName>
        <fullName evidence="11">Type VII secretion protein EccB</fullName>
    </submittedName>
</protein>
<dbReference type="Pfam" id="PF05108">
    <property type="entry name" value="T7SS_ESX1_EccB"/>
    <property type="match status" value="1"/>
</dbReference>
<dbReference type="FunCoup" id="A0A420XN14">
    <property type="interactions" value="1"/>
</dbReference>
<dbReference type="NCBIfam" id="TIGR03919">
    <property type="entry name" value="T7SS_EccB"/>
    <property type="match status" value="1"/>
</dbReference>
<dbReference type="Proteomes" id="UP000281955">
    <property type="component" value="Unassembled WGS sequence"/>
</dbReference>
<comment type="similarity">
    <text evidence="2">Belongs to the EccB family.</text>
</comment>
<dbReference type="Gene3D" id="3.30.2390.20">
    <property type="entry name" value="Type VII secretion system EccB, repeat 1 domain"/>
    <property type="match status" value="1"/>
</dbReference>
<dbReference type="Gene3D" id="2.40.50.910">
    <property type="entry name" value="Type VII secretion system EccB, repeat 3 domain"/>
    <property type="match status" value="1"/>
</dbReference>
<keyword evidence="8 10" id="KW-1133">Transmembrane helix</keyword>
<gene>
    <name evidence="11" type="ORF">CLV35_2915</name>
</gene>
<keyword evidence="7" id="KW-0067">ATP-binding</keyword>
<dbReference type="InterPro" id="IPR042485">
    <property type="entry name" value="T7SS_EccB_R3"/>
</dbReference>
<evidence type="ECO:0000256" key="3">
    <source>
        <dbReference type="ARBA" id="ARBA00022475"/>
    </source>
</evidence>
<name>A0A420XN14_9ACTN</name>
<evidence type="ECO:0000256" key="7">
    <source>
        <dbReference type="ARBA" id="ARBA00022840"/>
    </source>
</evidence>
<sequence length="472" mass="47396">MRSRRDQLQAYQFLARRTTDALVAGSADPVGPHVARVTRTALAGTMVGVLALAGFGVAGLVSPGSAKGWKRSDTVVIEKDTGARYAWYAGALHPALNYTSARLAVGGQAGTSKVSRASLHGVPRVPSTMGIQDAPDSLPSAKKLTTGPWSVCTAPVLDVAGRVQQQRRTVVLAGQAPTGTAATEDQGLLVSAGGRDTSLWVVWAGARHRIADLRAAAALGLADEPARVVGAAWLDSVPQGADLVFPALARRGAPGPAVAGAATVVGDVVVAQLADGAQYAVVTSSGLALVSPVAAELALSRSAGARARSIPASALPSVARSATVPGIDALPAQRLHPADASPSHRVVCVVRRVQASGAGPAVLRLTGSVPAGQPLAAPAGSATPTGDALVMSPGAVAYVRAEPAAGVSSGTRYLVTDRGLRYPLADDEAVAALGYSSVQPLRVPPLVLGLIPAGPLLSRAAALTTAGSTTGQ</sequence>
<dbReference type="GO" id="GO:0005886">
    <property type="term" value="C:plasma membrane"/>
    <property type="evidence" value="ECO:0007669"/>
    <property type="project" value="UniProtKB-SubCell"/>
</dbReference>
<keyword evidence="3" id="KW-1003">Cell membrane</keyword>
<feature type="transmembrane region" description="Helical" evidence="10">
    <location>
        <begin position="41"/>
        <end position="61"/>
    </location>
</feature>
<keyword evidence="4 10" id="KW-0812">Transmembrane</keyword>
<dbReference type="PANTHER" id="PTHR40765:SF2">
    <property type="entry name" value="ESX-2 SECRETION SYSTEM ATPASE ECCB2"/>
    <property type="match status" value="1"/>
</dbReference>
<evidence type="ECO:0000256" key="1">
    <source>
        <dbReference type="ARBA" id="ARBA00004162"/>
    </source>
</evidence>
<dbReference type="InterPro" id="IPR044857">
    <property type="entry name" value="T7SS_EccB_R1"/>
</dbReference>
<keyword evidence="12" id="KW-1185">Reference proteome</keyword>
<reference evidence="11 12" key="1">
    <citation type="submission" date="2018-10" db="EMBL/GenBank/DDBJ databases">
        <title>Genomic Encyclopedia of Archaeal and Bacterial Type Strains, Phase II (KMG-II): from individual species to whole genera.</title>
        <authorList>
            <person name="Goeker M."/>
        </authorList>
    </citation>
    <scope>NUCLEOTIDE SEQUENCE [LARGE SCALE GENOMIC DNA]</scope>
    <source>
        <strain evidence="11 12">RP-AC37</strain>
    </source>
</reference>
<evidence type="ECO:0000256" key="10">
    <source>
        <dbReference type="SAM" id="Phobius"/>
    </source>
</evidence>
<dbReference type="PANTHER" id="PTHR40765">
    <property type="entry name" value="ESX-2 SECRETION SYSTEM ATPASE ECCB2"/>
    <property type="match status" value="1"/>
</dbReference>
<dbReference type="InterPro" id="IPR007795">
    <property type="entry name" value="T7SS_EccB"/>
</dbReference>
<dbReference type="InParanoid" id="A0A420XN14"/>
<dbReference type="AlphaFoldDB" id="A0A420XN14"/>
<evidence type="ECO:0000256" key="6">
    <source>
        <dbReference type="ARBA" id="ARBA00022801"/>
    </source>
</evidence>
<dbReference type="EMBL" id="RBWV01000013">
    <property type="protein sequence ID" value="RKS72667.1"/>
    <property type="molecule type" value="Genomic_DNA"/>
</dbReference>
<evidence type="ECO:0000256" key="9">
    <source>
        <dbReference type="ARBA" id="ARBA00023136"/>
    </source>
</evidence>
<dbReference type="GO" id="GO:0005524">
    <property type="term" value="F:ATP binding"/>
    <property type="evidence" value="ECO:0007669"/>
    <property type="project" value="UniProtKB-KW"/>
</dbReference>